<accession>A0A383DZK6</accession>
<proteinExistence type="predicted"/>
<dbReference type="AlphaFoldDB" id="A0A383DZK6"/>
<evidence type="ECO:0000313" key="1">
    <source>
        <dbReference type="EMBL" id="SVE49779.1"/>
    </source>
</evidence>
<name>A0A383DZK6_9ZZZZ</name>
<gene>
    <name evidence="1" type="ORF">METZ01_LOCUS502633</name>
</gene>
<reference evidence="1" key="1">
    <citation type="submission" date="2018-05" db="EMBL/GenBank/DDBJ databases">
        <authorList>
            <person name="Lanie J.A."/>
            <person name="Ng W.-L."/>
            <person name="Kazmierczak K.M."/>
            <person name="Andrzejewski T.M."/>
            <person name="Davidsen T.M."/>
            <person name="Wayne K.J."/>
            <person name="Tettelin H."/>
            <person name="Glass J.I."/>
            <person name="Rusch D."/>
            <person name="Podicherti R."/>
            <person name="Tsui H.-C.T."/>
            <person name="Winkler M.E."/>
        </authorList>
    </citation>
    <scope>NUCLEOTIDE SEQUENCE</scope>
</reference>
<organism evidence="1">
    <name type="scientific">marine metagenome</name>
    <dbReference type="NCBI Taxonomy" id="408172"/>
    <lineage>
        <taxon>unclassified sequences</taxon>
        <taxon>metagenomes</taxon>
        <taxon>ecological metagenomes</taxon>
    </lineage>
</organism>
<dbReference type="EMBL" id="UINC01221444">
    <property type="protein sequence ID" value="SVE49779.1"/>
    <property type="molecule type" value="Genomic_DNA"/>
</dbReference>
<protein>
    <submittedName>
        <fullName evidence="1">Uncharacterized protein</fullName>
    </submittedName>
</protein>
<sequence>MAVAEKRVSALGVNLDTIGHEAREILEAG</sequence>
<feature type="non-terminal residue" evidence="1">
    <location>
        <position position="29"/>
    </location>
</feature>